<evidence type="ECO:0000256" key="4">
    <source>
        <dbReference type="PROSITE-ProRule" id="PRU00473"/>
    </source>
</evidence>
<feature type="domain" description="OmpA-like" evidence="7">
    <location>
        <begin position="118"/>
        <end position="235"/>
    </location>
</feature>
<dbReference type="Pfam" id="PF00691">
    <property type="entry name" value="OmpA"/>
    <property type="match status" value="1"/>
</dbReference>
<dbReference type="InterPro" id="IPR050330">
    <property type="entry name" value="Bact_OuterMem_StrucFunc"/>
</dbReference>
<dbReference type="InterPro" id="IPR006664">
    <property type="entry name" value="OMP_bac"/>
</dbReference>
<feature type="compositionally biased region" description="Polar residues" evidence="5">
    <location>
        <begin position="300"/>
        <end position="310"/>
    </location>
</feature>
<feature type="region of interest" description="Disordered" evidence="5">
    <location>
        <begin position="279"/>
        <end position="310"/>
    </location>
</feature>
<dbReference type="InterPro" id="IPR006665">
    <property type="entry name" value="OmpA-like"/>
</dbReference>
<gene>
    <name evidence="8" type="ORF">WCU84_12610</name>
</gene>
<proteinExistence type="predicted"/>
<comment type="subcellular location">
    <subcellularLocation>
        <location evidence="1">Cell outer membrane</location>
    </subcellularLocation>
</comment>
<evidence type="ECO:0000256" key="5">
    <source>
        <dbReference type="SAM" id="MobiDB-lite"/>
    </source>
</evidence>
<evidence type="ECO:0000256" key="1">
    <source>
        <dbReference type="ARBA" id="ARBA00004442"/>
    </source>
</evidence>
<dbReference type="SUPFAM" id="SSF103088">
    <property type="entry name" value="OmpA-like"/>
    <property type="match status" value="1"/>
</dbReference>
<reference evidence="8 9" key="1">
    <citation type="submission" date="2024-03" db="EMBL/GenBank/DDBJ databases">
        <title>Analysis of soft rot Pectobacteriaceae population diversity in US potato growing regions between 2016 and 2022.</title>
        <authorList>
            <person name="Ma X."/>
            <person name="Zhang X."/>
            <person name="Stodghill P."/>
            <person name="Rioux R."/>
            <person name="Babler B."/>
            <person name="Shrestha S."/>
            <person name="Babler B."/>
            <person name="Rivedal H."/>
            <person name="Frost K."/>
            <person name="Hao J."/>
            <person name="Secor G."/>
            <person name="Swingle B."/>
        </authorList>
    </citation>
    <scope>NUCLEOTIDE SEQUENCE [LARGE SCALE GENOMIC DNA]</scope>
    <source>
        <strain evidence="8 9">SR64</strain>
    </source>
</reference>
<dbReference type="PROSITE" id="PS51123">
    <property type="entry name" value="OMPA_2"/>
    <property type="match status" value="1"/>
</dbReference>
<dbReference type="PRINTS" id="PR01023">
    <property type="entry name" value="NAFLGMOTY"/>
</dbReference>
<keyword evidence="3" id="KW-0998">Cell outer membrane</keyword>
<accession>A0ABU8JNV2</accession>
<dbReference type="PANTHER" id="PTHR30329">
    <property type="entry name" value="STATOR ELEMENT OF FLAGELLAR MOTOR COMPLEX"/>
    <property type="match status" value="1"/>
</dbReference>
<evidence type="ECO:0000256" key="6">
    <source>
        <dbReference type="SAM" id="Phobius"/>
    </source>
</evidence>
<evidence type="ECO:0000256" key="2">
    <source>
        <dbReference type="ARBA" id="ARBA00023136"/>
    </source>
</evidence>
<evidence type="ECO:0000259" key="7">
    <source>
        <dbReference type="PROSITE" id="PS51123"/>
    </source>
</evidence>
<dbReference type="RefSeq" id="WP_233276306.1">
    <property type="nucleotide sequence ID" value="NZ_JAFCAF010000005.1"/>
</dbReference>
<protein>
    <submittedName>
        <fullName evidence="8">OmpA family protein</fullName>
    </submittedName>
</protein>
<dbReference type="EMBL" id="JBBBOO010000008">
    <property type="protein sequence ID" value="MEI7064499.1"/>
    <property type="molecule type" value="Genomic_DNA"/>
</dbReference>
<feature type="transmembrane region" description="Helical" evidence="6">
    <location>
        <begin position="39"/>
        <end position="59"/>
    </location>
</feature>
<sequence length="509" mass="54270">MADMGGNLKVFPLKKVGMILALATFTTSCANVHETGQNYGTAIGCISGAVLGGGITYLATGDAKKAAVGGLLGGAAGCAVGNIWQNRERSLAKIAAEEHLAIKTNILKAKEKSNAETVGLVAQVTEGGMFDSDSDQLSADGLRQVRKIAEAMKNSDSNEVILIVGHTDASGNAQLNQSLSERRARNVGQVLQQSGLSARKIYFQGAGSSRPIAENNTESGRSLNRRVEIVSLANEILLKQRIEQEGSNLAYLRYGTASLVDATKVVSNVDHHNAVAKPTEKRAVSTGVPAVVKSEKRSVDTSQENGTSGTEGEVIRSTFVDFGGQPFNSASSSSLASSLKPRSSGFSLISEASASNTLKSCVVDSARITGQVKNLESGASVEPHKTTEYFVGMNGRAWAGLVNNHLVTLSPVKVLKDGAIVVENPHVYITRDYESKENRKADQPMKAVANAWEGEDSILYRIYLQNGNQQSVSCIDLLIPKNSSKVQQGQLFYNNHSKIYMSDYNPART</sequence>
<dbReference type="Gene3D" id="3.30.1330.60">
    <property type="entry name" value="OmpA-like domain"/>
    <property type="match status" value="1"/>
</dbReference>
<evidence type="ECO:0000313" key="9">
    <source>
        <dbReference type="Proteomes" id="UP001359469"/>
    </source>
</evidence>
<dbReference type="PANTHER" id="PTHR30329:SF21">
    <property type="entry name" value="LIPOPROTEIN YIAD-RELATED"/>
    <property type="match status" value="1"/>
</dbReference>
<dbReference type="PROSITE" id="PS01068">
    <property type="entry name" value="OMPA_1"/>
    <property type="match status" value="1"/>
</dbReference>
<dbReference type="InterPro" id="IPR006690">
    <property type="entry name" value="OMPA-like_CS"/>
</dbReference>
<dbReference type="CDD" id="cd07185">
    <property type="entry name" value="OmpA_C-like"/>
    <property type="match status" value="1"/>
</dbReference>
<keyword evidence="6" id="KW-0812">Transmembrane</keyword>
<organism evidence="8 9">
    <name type="scientific">Dickeya chrysanthemi</name>
    <name type="common">Pectobacterium chrysanthemi</name>
    <name type="synonym">Erwinia chrysanthemi</name>
    <dbReference type="NCBI Taxonomy" id="556"/>
    <lineage>
        <taxon>Bacteria</taxon>
        <taxon>Pseudomonadati</taxon>
        <taxon>Pseudomonadota</taxon>
        <taxon>Gammaproteobacteria</taxon>
        <taxon>Enterobacterales</taxon>
        <taxon>Pectobacteriaceae</taxon>
        <taxon>Dickeya</taxon>
    </lineage>
</organism>
<evidence type="ECO:0000256" key="3">
    <source>
        <dbReference type="ARBA" id="ARBA00023237"/>
    </source>
</evidence>
<evidence type="ECO:0000313" key="8">
    <source>
        <dbReference type="EMBL" id="MEI7064499.1"/>
    </source>
</evidence>
<dbReference type="Proteomes" id="UP001359469">
    <property type="component" value="Unassembled WGS sequence"/>
</dbReference>
<keyword evidence="9" id="KW-1185">Reference proteome</keyword>
<comment type="caution">
    <text evidence="8">The sequence shown here is derived from an EMBL/GenBank/DDBJ whole genome shotgun (WGS) entry which is preliminary data.</text>
</comment>
<dbReference type="InterPro" id="IPR036737">
    <property type="entry name" value="OmpA-like_sf"/>
</dbReference>
<keyword evidence="2 4" id="KW-0472">Membrane</keyword>
<dbReference type="PRINTS" id="PR01021">
    <property type="entry name" value="OMPADOMAIN"/>
</dbReference>
<keyword evidence="6" id="KW-1133">Transmembrane helix</keyword>
<name>A0ABU8JNV2_DICCH</name>